<dbReference type="EMBL" id="SKCS01000221">
    <property type="protein sequence ID" value="TNN12534.1"/>
    <property type="molecule type" value="Genomic_DNA"/>
</dbReference>
<comment type="similarity">
    <text evidence="1">Belongs to the FHIP family.</text>
</comment>
<name>A0A4Z2D7T5_SCHJA</name>
<feature type="domain" description="FHF complex subunit HOOK-interacting protein C-terminal" evidence="3">
    <location>
        <begin position="1126"/>
        <end position="1217"/>
    </location>
</feature>
<dbReference type="AlphaFoldDB" id="A0A4Z2D7T5"/>
<dbReference type="InterPro" id="IPR019384">
    <property type="entry name" value="FHIP"/>
</dbReference>
<proteinExistence type="inferred from homology"/>
<evidence type="ECO:0000256" key="1">
    <source>
        <dbReference type="ARBA" id="ARBA00024336"/>
    </source>
</evidence>
<dbReference type="Pfam" id="PF19314">
    <property type="entry name" value="DUF5917"/>
    <property type="match status" value="1"/>
</dbReference>
<dbReference type="PANTHER" id="PTHR21705:SF11">
    <property type="entry name" value="FHIP FAMILY PROTEIN CG3558"/>
    <property type="match status" value="1"/>
</dbReference>
<reference evidence="4 5" key="1">
    <citation type="submission" date="2019-03" db="EMBL/GenBank/DDBJ databases">
        <title>An improved genome assembly of the fluke Schistosoma japonicum.</title>
        <authorList>
            <person name="Hu W."/>
            <person name="Luo F."/>
            <person name="Yin M."/>
            <person name="Mo X."/>
            <person name="Sun C."/>
            <person name="Wu Q."/>
            <person name="Zhu B."/>
            <person name="Xiang M."/>
            <person name="Wang J."/>
            <person name="Wang Y."/>
            <person name="Zhang T."/>
            <person name="Xu B."/>
            <person name="Zheng H."/>
            <person name="Feng Z."/>
        </authorList>
    </citation>
    <scope>NUCLEOTIDE SEQUENCE [LARGE SCALE GENOMIC DNA]</scope>
    <source>
        <strain evidence="4">HuSjv2</strain>
        <tissue evidence="4">Worms</tissue>
    </source>
</reference>
<feature type="region of interest" description="Disordered" evidence="2">
    <location>
        <begin position="536"/>
        <end position="562"/>
    </location>
</feature>
<protein>
    <recommendedName>
        <fullName evidence="3">FHF complex subunit HOOK-interacting protein C-terminal domain-containing protein</fullName>
    </recommendedName>
</protein>
<accession>A0A4Z2D7T5</accession>
<dbReference type="InterPro" id="IPR045669">
    <property type="entry name" value="FHIP_C"/>
</dbReference>
<feature type="region of interest" description="Disordered" evidence="2">
    <location>
        <begin position="777"/>
        <end position="809"/>
    </location>
</feature>
<dbReference type="Pfam" id="PF10257">
    <property type="entry name" value="RAI16-like"/>
    <property type="match status" value="1"/>
</dbReference>
<evidence type="ECO:0000256" key="2">
    <source>
        <dbReference type="SAM" id="MobiDB-lite"/>
    </source>
</evidence>
<comment type="caution">
    <text evidence="4">The sequence shown here is derived from an EMBL/GenBank/DDBJ whole genome shotgun (WGS) entry which is preliminary data.</text>
</comment>
<evidence type="ECO:0000313" key="5">
    <source>
        <dbReference type="Proteomes" id="UP000311919"/>
    </source>
</evidence>
<organism evidence="4 5">
    <name type="scientific">Schistosoma japonicum</name>
    <name type="common">Blood fluke</name>
    <dbReference type="NCBI Taxonomy" id="6182"/>
    <lineage>
        <taxon>Eukaryota</taxon>
        <taxon>Metazoa</taxon>
        <taxon>Spiralia</taxon>
        <taxon>Lophotrochozoa</taxon>
        <taxon>Platyhelminthes</taxon>
        <taxon>Trematoda</taxon>
        <taxon>Digenea</taxon>
        <taxon>Strigeidida</taxon>
        <taxon>Schistosomatoidea</taxon>
        <taxon>Schistosomatidae</taxon>
        <taxon>Schistosoma</taxon>
    </lineage>
</organism>
<feature type="region of interest" description="Disordered" evidence="2">
    <location>
        <begin position="1080"/>
        <end position="1112"/>
    </location>
</feature>
<feature type="compositionally biased region" description="Polar residues" evidence="2">
    <location>
        <begin position="1102"/>
        <end position="1112"/>
    </location>
</feature>
<evidence type="ECO:0000259" key="3">
    <source>
        <dbReference type="Pfam" id="PF19314"/>
    </source>
</evidence>
<dbReference type="OrthoDB" id="6287422at2759"/>
<evidence type="ECO:0000313" key="4">
    <source>
        <dbReference type="EMBL" id="TNN12534.1"/>
    </source>
</evidence>
<dbReference type="PANTHER" id="PTHR21705">
    <property type="entry name" value="RAI16 PROTEIN-RELATED"/>
    <property type="match status" value="1"/>
</dbReference>
<keyword evidence="5" id="KW-1185">Reference proteome</keyword>
<gene>
    <name evidence="4" type="ORF">EWB00_003670</name>
</gene>
<dbReference type="Proteomes" id="UP000311919">
    <property type="component" value="Unassembled WGS sequence"/>
</dbReference>
<sequence length="1275" mass="143541">MHKSKSDLMVQIGGIQGFHDHWTNCKSLIEEADNGVLSTAKIELIFYHVGEIILLVVGEHSSNVTSERNKLIQGSYLEAIIKSNVFESLLIWIEGNPTPKDEKSINARDVLRGNLIIAFEQLITQSKQNVLLYRPILQPLCQLLFKLSSQLRPSYDQLFGRLLHEVCILLCRCDQLLEFSKELCSEIFNQPYMIFSLLVPLVHRNDQLGDSARDSLLIIFALSKKDDNVGQYLAYESDICPVLATGLSGLYSSLPKKLVPRYGLRYNNDDFSVKSPGGRVSVTTPVYIQSDLLNPCLLELQVGGAEWHQLTENECSNSIDLHRFLRTLHFCNLTVKIAHPDVRDQLLHFIHSGFLIPVLGSALHQSAMDEVIASTAYLELFLRRLTEPSMIKLFLKFIIMESHDSYHILTSIMNRLNANAVLGMVTLSLFRTILSFHCEDVMYELIFKHLLTLNHLDPGKLDTSNGLHKTYLTGSALCLSSNKTTTQPKLLWSASPRLNSISAMKHTTYYHPTVDQLVPGLVKSAELFLSLANTSCCNDKSSRSRHRSAVNNSEVDTSLKDEKKKKSSSVSYCPVEILRKDSKEVIYTGSGSCIPTTDPLTSLSLSKNYTDSADNDDNESNLNETLNNEWVVIRSTVHPILLTNNYPKLINYIKNANLRVSRRRQACQSWHSEYWPKMLENNSNRSPPIRDDNLLDLQEKQSRFDLHRKVTSKYTTNGCTTPDFVLNPLSTKICDKSTSDIVDTCDKNEGLDPLSSPLLLHSLSNKHTSSLYQLNYLNDSSDDENNQENMKQVKNSNTTDNDDNNNIDSSTIITPFNTVSVVASNCVQDNDTVDETATLFNKHLSTEYSSESFYSQMQMSQLSTTLKANNQKEEEYNPINDDLNENVGDCDIGSSCTTGISYIPPSVNSMPPCTCLSTLPDLLRLAHLDPSIEIHNHQNSNNTILSTTKLDFNERQEYELENFLAALDCLPSPGRCTKHFGHLPPFISYSKIDDEFFKKLDNYVQELEDSKVNTSGTDIIRSTIPIKSTTKNENIDNDDVEAKMKSKHLNPHVLPSLMSKSFNDALDSISLDHVNSIRRQQQHWQHHSDSHSCNRSNHSHLTDFSSTSSTHSARHNSNSIGVAGGIGPFLSILLNRLANMHNNCFFTNLLLTDIFAALASYPCPLLYEFLLNPVGLSVKSSVNTLYKVLRSVRSQIVVASESVEQWKSLVFRARVYLNIVWPGPFKMTIDPNFYTTKDNSQRIKAKTVGRSNTTNTNSSSKRGMYVHMDLCASVF</sequence>